<dbReference type="EMBL" id="RJVO01000007">
    <property type="protein sequence ID" value="ROH87901.1"/>
    <property type="molecule type" value="Genomic_DNA"/>
</dbReference>
<dbReference type="RefSeq" id="WP_123212625.1">
    <property type="nucleotide sequence ID" value="NZ_RJVO01000007.1"/>
</dbReference>
<evidence type="ECO:0000313" key="2">
    <source>
        <dbReference type="Proteomes" id="UP000282106"/>
    </source>
</evidence>
<dbReference type="InParanoid" id="A0A3N0V5Q9"/>
<name>A0A3N0V5Q9_9GAMM</name>
<dbReference type="Proteomes" id="UP000282106">
    <property type="component" value="Unassembled WGS sequence"/>
</dbReference>
<evidence type="ECO:0000313" key="1">
    <source>
        <dbReference type="EMBL" id="ROH87901.1"/>
    </source>
</evidence>
<reference evidence="1 2" key="1">
    <citation type="submission" date="2018-10" db="EMBL/GenBank/DDBJ databases">
        <authorList>
            <person name="Chen W.-M."/>
        </authorList>
    </citation>
    <scope>NUCLEOTIDE SEQUENCE [LARGE SCALE GENOMIC DNA]</scope>
    <source>
        <strain evidence="1 2">THS-13</strain>
    </source>
</reference>
<dbReference type="AlphaFoldDB" id="A0A3N0V5Q9"/>
<protein>
    <submittedName>
        <fullName evidence="1">Uncharacterized protein</fullName>
    </submittedName>
</protein>
<proteinExistence type="predicted"/>
<organism evidence="1 2">
    <name type="scientific">Stagnimonas aquatica</name>
    <dbReference type="NCBI Taxonomy" id="2689987"/>
    <lineage>
        <taxon>Bacteria</taxon>
        <taxon>Pseudomonadati</taxon>
        <taxon>Pseudomonadota</taxon>
        <taxon>Gammaproteobacteria</taxon>
        <taxon>Nevskiales</taxon>
        <taxon>Nevskiaceae</taxon>
        <taxon>Stagnimonas</taxon>
    </lineage>
</organism>
<comment type="caution">
    <text evidence="1">The sequence shown here is derived from an EMBL/GenBank/DDBJ whole genome shotgun (WGS) entry which is preliminary data.</text>
</comment>
<keyword evidence="2" id="KW-1185">Reference proteome</keyword>
<sequence length="108" mass="11881">MQTRHFVLSSDGSIREFSAEQAALIASGTDRIPEFAAQRVRYLQLTLDDAAETELKIQTAGASIRFDAEGRMAEAGPPADNETFSRFEHDACVQWALKDLPAAPVTFH</sequence>
<gene>
    <name evidence="1" type="ORF">ED208_14435</name>
</gene>
<accession>A0A3N0V5Q9</accession>